<comment type="catalytic activity">
    <reaction evidence="5 6">
        <text>NAD(+) + ATP = ADP + NADP(+) + H(+)</text>
        <dbReference type="Rhea" id="RHEA:18629"/>
        <dbReference type="ChEBI" id="CHEBI:15378"/>
        <dbReference type="ChEBI" id="CHEBI:30616"/>
        <dbReference type="ChEBI" id="CHEBI:57540"/>
        <dbReference type="ChEBI" id="CHEBI:58349"/>
        <dbReference type="ChEBI" id="CHEBI:456216"/>
        <dbReference type="EC" id="2.7.1.23"/>
    </reaction>
</comment>
<comment type="caution">
    <text evidence="6">Lacks conserved residue(s) required for the propagation of feature annotation.</text>
</comment>
<accession>A0A9D1FUG7</accession>
<keyword evidence="6" id="KW-0547">Nucleotide-binding</keyword>
<dbReference type="Pfam" id="PF01513">
    <property type="entry name" value="NAD_kinase"/>
    <property type="match status" value="1"/>
</dbReference>
<dbReference type="GO" id="GO:0019674">
    <property type="term" value="P:NAD+ metabolic process"/>
    <property type="evidence" value="ECO:0007669"/>
    <property type="project" value="InterPro"/>
</dbReference>
<evidence type="ECO:0000256" key="2">
    <source>
        <dbReference type="ARBA" id="ARBA00022777"/>
    </source>
</evidence>
<dbReference type="GO" id="GO:0006741">
    <property type="term" value="P:NADP+ biosynthetic process"/>
    <property type="evidence" value="ECO:0007669"/>
    <property type="project" value="UniProtKB-UniRule"/>
</dbReference>
<evidence type="ECO:0000256" key="1">
    <source>
        <dbReference type="ARBA" id="ARBA00022679"/>
    </source>
</evidence>
<feature type="binding site" evidence="6">
    <location>
        <begin position="121"/>
        <end position="122"/>
    </location>
    <ligand>
        <name>NAD(+)</name>
        <dbReference type="ChEBI" id="CHEBI:57540"/>
    </ligand>
</feature>
<feature type="binding site" evidence="6">
    <location>
        <begin position="162"/>
        <end position="167"/>
    </location>
    <ligand>
        <name>NAD(+)</name>
        <dbReference type="ChEBI" id="CHEBI:57540"/>
    </ligand>
</feature>
<dbReference type="GO" id="GO:0046872">
    <property type="term" value="F:metal ion binding"/>
    <property type="evidence" value="ECO:0007669"/>
    <property type="project" value="UniProtKB-UniRule"/>
</dbReference>
<keyword evidence="2 6" id="KW-0418">Kinase</keyword>
<dbReference type="Gene3D" id="3.40.50.10330">
    <property type="entry name" value="Probable inorganic polyphosphate/atp-NAD kinase, domain 1"/>
    <property type="match status" value="1"/>
</dbReference>
<proteinExistence type="inferred from homology"/>
<protein>
    <recommendedName>
        <fullName evidence="6">NAD kinase</fullName>
        <ecNumber evidence="6">2.7.1.23</ecNumber>
    </recommendedName>
    <alternativeName>
        <fullName evidence="6">ATP-dependent NAD kinase</fullName>
    </alternativeName>
</protein>
<dbReference type="Proteomes" id="UP000824139">
    <property type="component" value="Unassembled WGS sequence"/>
</dbReference>
<dbReference type="GO" id="GO:0051287">
    <property type="term" value="F:NAD binding"/>
    <property type="evidence" value="ECO:0007669"/>
    <property type="project" value="UniProtKB-ARBA"/>
</dbReference>
<dbReference type="AlphaFoldDB" id="A0A9D1FUG7"/>
<feature type="binding site" evidence="6">
    <location>
        <position position="61"/>
    </location>
    <ligand>
        <name>NAD(+)</name>
        <dbReference type="ChEBI" id="CHEBI:57540"/>
    </ligand>
</feature>
<dbReference type="PANTHER" id="PTHR20275:SF0">
    <property type="entry name" value="NAD KINASE"/>
    <property type="match status" value="1"/>
</dbReference>
<dbReference type="PANTHER" id="PTHR20275">
    <property type="entry name" value="NAD KINASE"/>
    <property type="match status" value="1"/>
</dbReference>
<keyword evidence="6" id="KW-0067">ATP-binding</keyword>
<keyword evidence="6" id="KW-0963">Cytoplasm</keyword>
<name>A0A9D1FUG7_9BACT</name>
<feature type="binding site" evidence="6">
    <location>
        <begin position="56"/>
        <end position="57"/>
    </location>
    <ligand>
        <name>NAD(+)</name>
        <dbReference type="ChEBI" id="CHEBI:57540"/>
    </ligand>
</feature>
<reference evidence="7" key="2">
    <citation type="journal article" date="2021" name="PeerJ">
        <title>Extensive microbial diversity within the chicken gut microbiome revealed by metagenomics and culture.</title>
        <authorList>
            <person name="Gilroy R."/>
            <person name="Ravi A."/>
            <person name="Getino M."/>
            <person name="Pursley I."/>
            <person name="Horton D.L."/>
            <person name="Alikhan N.F."/>
            <person name="Baker D."/>
            <person name="Gharbi K."/>
            <person name="Hall N."/>
            <person name="Watson M."/>
            <person name="Adriaenssens E.M."/>
            <person name="Foster-Nyarko E."/>
            <person name="Jarju S."/>
            <person name="Secka A."/>
            <person name="Antonio M."/>
            <person name="Oren A."/>
            <person name="Chaudhuri R.R."/>
            <person name="La Ragione R."/>
            <person name="Hildebrand F."/>
            <person name="Pallen M.J."/>
        </authorList>
    </citation>
    <scope>NUCLEOTIDE SEQUENCE</scope>
    <source>
        <strain evidence="7">CHK152-2994</strain>
    </source>
</reference>
<evidence type="ECO:0000256" key="4">
    <source>
        <dbReference type="ARBA" id="ARBA00023027"/>
    </source>
</evidence>
<dbReference type="InterPro" id="IPR002504">
    <property type="entry name" value="NADK"/>
</dbReference>
<gene>
    <name evidence="6" type="primary">nadK</name>
    <name evidence="7" type="ORF">IAD41_00845</name>
</gene>
<dbReference type="InterPro" id="IPR016064">
    <property type="entry name" value="NAD/diacylglycerol_kinase_sf"/>
</dbReference>
<evidence type="ECO:0000256" key="6">
    <source>
        <dbReference type="HAMAP-Rule" id="MF_00361"/>
    </source>
</evidence>
<dbReference type="HAMAP" id="MF_00361">
    <property type="entry name" value="NAD_kinase"/>
    <property type="match status" value="1"/>
</dbReference>
<feature type="binding site" evidence="6">
    <location>
        <position position="132"/>
    </location>
    <ligand>
        <name>NAD(+)</name>
        <dbReference type="ChEBI" id="CHEBI:57540"/>
    </ligand>
</feature>
<comment type="subcellular location">
    <subcellularLocation>
        <location evidence="6">Cytoplasm</location>
    </subcellularLocation>
</comment>
<evidence type="ECO:0000313" key="8">
    <source>
        <dbReference type="Proteomes" id="UP000824139"/>
    </source>
</evidence>
<sequence length="266" mass="28855">MNLKKYVICFNNKIPHSVKVKDTLAEILASHNIEAQIFDIDNLKTGSDFAFVIGGDGTILKAARFFAKHSTPIFGINLGRLGFLSQSPKENLAKSVLKILDGKFHVEERIMLQSGENIALNDFVIKGNTLGRTARLSLKINGKPVCDYLADGLIISTPTGSTAYGLSAGGPVLSPNLGAFVVVPICPHTLTARPLVIPDNELISISVNDCENGFVVSTDGQSFYECKCDIEIGKSDYKAKLALLEDADFYSVLRDKLHWGISPAKI</sequence>
<comment type="caution">
    <text evidence="7">The sequence shown here is derived from an EMBL/GenBank/DDBJ whole genome shotgun (WGS) entry which is preliminary data.</text>
</comment>
<comment type="function">
    <text evidence="6">Involved in the regulation of the intracellular balance of NAD and NADP, and is a key enzyme in the biosynthesis of NADP. Catalyzes specifically the phosphorylation on 2'-hydroxyl of the adenosine moiety of NAD to yield NADP.</text>
</comment>
<dbReference type="GO" id="GO:0005737">
    <property type="term" value="C:cytoplasm"/>
    <property type="evidence" value="ECO:0007669"/>
    <property type="project" value="UniProtKB-SubCell"/>
</dbReference>
<dbReference type="GO" id="GO:0005524">
    <property type="term" value="F:ATP binding"/>
    <property type="evidence" value="ECO:0007669"/>
    <property type="project" value="UniProtKB-KW"/>
</dbReference>
<comment type="similarity">
    <text evidence="6">Belongs to the NAD kinase family.</text>
</comment>
<keyword evidence="3 6" id="KW-0521">NADP</keyword>
<reference evidence="7" key="1">
    <citation type="submission" date="2020-10" db="EMBL/GenBank/DDBJ databases">
        <authorList>
            <person name="Gilroy R."/>
        </authorList>
    </citation>
    <scope>NUCLEOTIDE SEQUENCE</scope>
    <source>
        <strain evidence="7">CHK152-2994</strain>
    </source>
</reference>
<dbReference type="EC" id="2.7.1.23" evidence="6"/>
<dbReference type="InterPro" id="IPR017438">
    <property type="entry name" value="ATP-NAD_kinase_N"/>
</dbReference>
<dbReference type="Pfam" id="PF20143">
    <property type="entry name" value="NAD_kinase_C"/>
    <property type="match status" value="1"/>
</dbReference>
<dbReference type="Gene3D" id="2.60.200.30">
    <property type="entry name" value="Probable inorganic polyphosphate/atp-NAD kinase, domain 2"/>
    <property type="match status" value="1"/>
</dbReference>
<dbReference type="InterPro" id="IPR017437">
    <property type="entry name" value="ATP-NAD_kinase_PpnK-typ_C"/>
</dbReference>
<feature type="binding site" evidence="6">
    <location>
        <position position="221"/>
    </location>
    <ligand>
        <name>NAD(+)</name>
        <dbReference type="ChEBI" id="CHEBI:57540"/>
    </ligand>
</feature>
<evidence type="ECO:0000313" key="7">
    <source>
        <dbReference type="EMBL" id="HIS82143.1"/>
    </source>
</evidence>
<evidence type="ECO:0000256" key="3">
    <source>
        <dbReference type="ARBA" id="ARBA00022857"/>
    </source>
</evidence>
<dbReference type="EMBL" id="DVJO01000021">
    <property type="protein sequence ID" value="HIS82143.1"/>
    <property type="molecule type" value="Genomic_DNA"/>
</dbReference>
<dbReference type="GO" id="GO:0003951">
    <property type="term" value="F:NAD+ kinase activity"/>
    <property type="evidence" value="ECO:0007669"/>
    <property type="project" value="UniProtKB-UniRule"/>
</dbReference>
<keyword evidence="4 6" id="KW-0520">NAD</keyword>
<evidence type="ECO:0000256" key="5">
    <source>
        <dbReference type="ARBA" id="ARBA00047925"/>
    </source>
</evidence>
<dbReference type="SUPFAM" id="SSF111331">
    <property type="entry name" value="NAD kinase/diacylglycerol kinase-like"/>
    <property type="match status" value="1"/>
</dbReference>
<organism evidence="7 8">
    <name type="scientific">Candidatus Scatenecus faecavium</name>
    <dbReference type="NCBI Taxonomy" id="2840915"/>
    <lineage>
        <taxon>Bacteria</taxon>
        <taxon>Candidatus Scatenecus</taxon>
    </lineage>
</organism>
<feature type="active site" description="Proton acceptor" evidence="6">
    <location>
        <position position="56"/>
    </location>
</feature>
<comment type="cofactor">
    <cofactor evidence="6">
        <name>a divalent metal cation</name>
        <dbReference type="ChEBI" id="CHEBI:60240"/>
    </cofactor>
</comment>
<keyword evidence="1 6" id="KW-0808">Transferase</keyword>
<feature type="binding site" evidence="6">
    <location>
        <position position="151"/>
    </location>
    <ligand>
        <name>NAD(+)</name>
        <dbReference type="ChEBI" id="CHEBI:57540"/>
    </ligand>
</feature>